<comment type="similarity">
    <text evidence="7">Belongs to the binding-protein-dependent transport system permease family.</text>
</comment>
<feature type="transmembrane region" description="Helical" evidence="7">
    <location>
        <begin position="143"/>
        <end position="164"/>
    </location>
</feature>
<dbReference type="Pfam" id="PF00528">
    <property type="entry name" value="BPD_transp_1"/>
    <property type="match status" value="1"/>
</dbReference>
<feature type="transmembrane region" description="Helical" evidence="7">
    <location>
        <begin position="80"/>
        <end position="98"/>
    </location>
</feature>
<keyword evidence="3" id="KW-1003">Cell membrane</keyword>
<feature type="transmembrane region" description="Helical" evidence="7">
    <location>
        <begin position="110"/>
        <end position="131"/>
    </location>
</feature>
<feature type="domain" description="ABC transmembrane type-1" evidence="8">
    <location>
        <begin position="75"/>
        <end position="266"/>
    </location>
</feature>
<name>A0A508WYS4_9HYPH</name>
<dbReference type="CDD" id="cd06261">
    <property type="entry name" value="TM_PBP2"/>
    <property type="match status" value="1"/>
</dbReference>
<dbReference type="GO" id="GO:0005886">
    <property type="term" value="C:plasma membrane"/>
    <property type="evidence" value="ECO:0007669"/>
    <property type="project" value="UniProtKB-SubCell"/>
</dbReference>
<evidence type="ECO:0000256" key="7">
    <source>
        <dbReference type="RuleBase" id="RU363032"/>
    </source>
</evidence>
<dbReference type="PANTHER" id="PTHR43744">
    <property type="entry name" value="ABC TRANSPORTER PERMEASE PROTEIN MG189-RELATED-RELATED"/>
    <property type="match status" value="1"/>
</dbReference>
<dbReference type="InterPro" id="IPR000515">
    <property type="entry name" value="MetI-like"/>
</dbReference>
<evidence type="ECO:0000313" key="9">
    <source>
        <dbReference type="EMBL" id="VTZ60843.1"/>
    </source>
</evidence>
<dbReference type="SUPFAM" id="SSF161098">
    <property type="entry name" value="MetI-like"/>
    <property type="match status" value="1"/>
</dbReference>
<evidence type="ECO:0000256" key="1">
    <source>
        <dbReference type="ARBA" id="ARBA00004651"/>
    </source>
</evidence>
<dbReference type="EMBL" id="CABFNB010000086">
    <property type="protein sequence ID" value="VTZ60843.1"/>
    <property type="molecule type" value="Genomic_DNA"/>
</dbReference>
<evidence type="ECO:0000256" key="6">
    <source>
        <dbReference type="ARBA" id="ARBA00023136"/>
    </source>
</evidence>
<sequence>MSVFGSPVRRSAALSVVMTAVVAIVFFFPIYFMLVSAFKSEPEIISQTFSFLPLDFQGLGQFQRAAEIAPLGTYLFNSSLVAAINVGVTLLFSALAGYGFAKFTFPGRTALVLFVISTMMIPTQILVVPLFVEIKLLGWVNSYQGLIVPGMMNAFGVFMMRQYVYDIPDEIIEAARADGAGEIRIFFFIVLPLLTPALASLAIIIFIWSWGNFLWPLVAVTREELAVLATGITSYTQPYQRQPMWGAAMAVATIATLPLLVLFVFFQRYLVKGLTAAAVKG</sequence>
<evidence type="ECO:0000259" key="8">
    <source>
        <dbReference type="PROSITE" id="PS50928"/>
    </source>
</evidence>
<keyword evidence="2 7" id="KW-0813">Transport</keyword>
<gene>
    <name evidence="9" type="ORF">EMEDMD4_210024</name>
</gene>
<feature type="transmembrane region" description="Helical" evidence="7">
    <location>
        <begin position="244"/>
        <end position="266"/>
    </location>
</feature>
<reference evidence="9" key="1">
    <citation type="submission" date="2019-06" db="EMBL/GenBank/DDBJ databases">
        <authorList>
            <person name="Le Quere A."/>
            <person name="Colella S."/>
        </authorList>
    </citation>
    <scope>NUCLEOTIDE SEQUENCE</scope>
    <source>
        <strain evidence="9">EmedicaeMD41</strain>
    </source>
</reference>
<dbReference type="InterPro" id="IPR035906">
    <property type="entry name" value="MetI-like_sf"/>
</dbReference>
<feature type="transmembrane region" description="Helical" evidence="7">
    <location>
        <begin position="185"/>
        <end position="208"/>
    </location>
</feature>
<comment type="subcellular location">
    <subcellularLocation>
        <location evidence="1 7">Cell membrane</location>
        <topology evidence="1 7">Multi-pass membrane protein</topology>
    </subcellularLocation>
</comment>
<dbReference type="RefSeq" id="WP_180161731.1">
    <property type="nucleotide sequence ID" value="NZ_CABFNB010000086.1"/>
</dbReference>
<proteinExistence type="inferred from homology"/>
<feature type="transmembrane region" description="Helical" evidence="7">
    <location>
        <begin position="12"/>
        <end position="34"/>
    </location>
</feature>
<protein>
    <submittedName>
        <fullName evidence="9">Binding-protein-dependent transport systems inner membrane component</fullName>
    </submittedName>
</protein>
<dbReference type="AlphaFoldDB" id="A0A508WYS4"/>
<dbReference type="Proteomes" id="UP000507954">
    <property type="component" value="Unassembled WGS sequence"/>
</dbReference>
<keyword evidence="6 7" id="KW-0472">Membrane</keyword>
<organism evidence="9">
    <name type="scientific">Sinorhizobium medicae</name>
    <dbReference type="NCBI Taxonomy" id="110321"/>
    <lineage>
        <taxon>Bacteria</taxon>
        <taxon>Pseudomonadati</taxon>
        <taxon>Pseudomonadota</taxon>
        <taxon>Alphaproteobacteria</taxon>
        <taxon>Hyphomicrobiales</taxon>
        <taxon>Rhizobiaceae</taxon>
        <taxon>Sinorhizobium/Ensifer group</taxon>
        <taxon>Sinorhizobium</taxon>
    </lineage>
</organism>
<dbReference type="PANTHER" id="PTHR43744:SF12">
    <property type="entry name" value="ABC TRANSPORTER PERMEASE PROTEIN MG189-RELATED"/>
    <property type="match status" value="1"/>
</dbReference>
<evidence type="ECO:0000256" key="5">
    <source>
        <dbReference type="ARBA" id="ARBA00022989"/>
    </source>
</evidence>
<evidence type="ECO:0000256" key="3">
    <source>
        <dbReference type="ARBA" id="ARBA00022475"/>
    </source>
</evidence>
<dbReference type="Gene3D" id="1.10.3720.10">
    <property type="entry name" value="MetI-like"/>
    <property type="match status" value="1"/>
</dbReference>
<keyword evidence="5 7" id="KW-1133">Transmembrane helix</keyword>
<keyword evidence="4 7" id="KW-0812">Transmembrane</keyword>
<dbReference type="GO" id="GO:0055085">
    <property type="term" value="P:transmembrane transport"/>
    <property type="evidence" value="ECO:0007669"/>
    <property type="project" value="InterPro"/>
</dbReference>
<accession>A0A508WYS4</accession>
<evidence type="ECO:0000256" key="2">
    <source>
        <dbReference type="ARBA" id="ARBA00022448"/>
    </source>
</evidence>
<dbReference type="PROSITE" id="PS50928">
    <property type="entry name" value="ABC_TM1"/>
    <property type="match status" value="1"/>
</dbReference>
<evidence type="ECO:0000256" key="4">
    <source>
        <dbReference type="ARBA" id="ARBA00022692"/>
    </source>
</evidence>